<feature type="region of interest" description="Disordered" evidence="1">
    <location>
        <begin position="279"/>
        <end position="313"/>
    </location>
</feature>
<comment type="caution">
    <text evidence="3">The sequence shown here is derived from an EMBL/GenBank/DDBJ whole genome shotgun (WGS) entry which is preliminary data.</text>
</comment>
<dbReference type="EMBL" id="JANTQA010000070">
    <property type="protein sequence ID" value="KAJ3425321.1"/>
    <property type="molecule type" value="Genomic_DNA"/>
</dbReference>
<dbReference type="Gene3D" id="3.30.710.10">
    <property type="entry name" value="Potassium Channel Kv1.1, Chain A"/>
    <property type="match status" value="1"/>
</dbReference>
<evidence type="ECO:0000256" key="1">
    <source>
        <dbReference type="SAM" id="MobiDB-lite"/>
    </source>
</evidence>
<feature type="region of interest" description="Disordered" evidence="1">
    <location>
        <begin position="234"/>
        <end position="263"/>
    </location>
</feature>
<evidence type="ECO:0000313" key="4">
    <source>
        <dbReference type="Proteomes" id="UP001146793"/>
    </source>
</evidence>
<dbReference type="Pfam" id="PF00651">
    <property type="entry name" value="BTB"/>
    <property type="match status" value="1"/>
</dbReference>
<gene>
    <name evidence="3" type="ORF">M0812_27759</name>
</gene>
<dbReference type="SUPFAM" id="SSF54695">
    <property type="entry name" value="POZ domain"/>
    <property type="match status" value="1"/>
</dbReference>
<evidence type="ECO:0000313" key="3">
    <source>
        <dbReference type="EMBL" id="KAJ3425321.1"/>
    </source>
</evidence>
<dbReference type="InterPro" id="IPR029062">
    <property type="entry name" value="Class_I_gatase-like"/>
</dbReference>
<dbReference type="AlphaFoldDB" id="A0AAV7Y9T2"/>
<sequence>MANNNNVTTYNDLFQDCEMSNVEFVIGKSRTTIAGHKLIFAMSSDYWKKIFFGSAWQGSETQISRVVIPDLDEETFQSVKRHIYLREFIINDKICFSLLLASTTYHLYGLQSKCKKYIEKKLSVENCLSFLEKCIYYQSNHEILKKISQFLTENALQIFQIKNCFNTISQKLLILILESPLCKFYDLLNSRLIEKGISICKEKQLPASEKNIGYFIKQLQQILINSNSLQNKMLSSETTKQQTGSPLQSNNQNSFFTENENGSTNSQLFLNNPDFRLINNNQNGQLKENMKGKGGKEEKEKEKEEEEEKENENKNVQNLINQQFARLSNDLNLLNVPVRIRSFNRSKLKNSRHELAKNEKYEVLLMTTDSNKVHHQDVMNSISGVENCKISFIDVSEIIPSFYELRRYDSIFLYSSIDPFFDPIKIGNILAEYVKDGGGLVMCSYRALIKNALKYKKAELQGNLFEQNFIPISKGELRKEARGFLGNILETNHPIVEGVKEFNGGSLSYRINCQINYEGEPCYLKEIAKWDDQKPLIVAKQLKPNYGKVVALNLWPVSGEIGSTKSRYAFWLPSTHGKLIIANSLNYVMNKK</sequence>
<name>A0AAV7Y9T2_9EUKA</name>
<organism evidence="3 4">
    <name type="scientific">Anaeramoeba flamelloides</name>
    <dbReference type="NCBI Taxonomy" id="1746091"/>
    <lineage>
        <taxon>Eukaryota</taxon>
        <taxon>Metamonada</taxon>
        <taxon>Anaeramoebidae</taxon>
        <taxon>Anaeramoeba</taxon>
    </lineage>
</organism>
<dbReference type="PANTHER" id="PTHR45774:SF3">
    <property type="entry name" value="BTB (POZ) DOMAIN-CONTAINING 2B-RELATED"/>
    <property type="match status" value="1"/>
</dbReference>
<accession>A0AAV7Y9T2</accession>
<protein>
    <submittedName>
        <fullName evidence="3">Btb (Poz) domain-containing 2a-related</fullName>
    </submittedName>
</protein>
<reference evidence="3" key="1">
    <citation type="submission" date="2022-08" db="EMBL/GenBank/DDBJ databases">
        <title>Novel sulphate-reducing endosymbionts in the free-living metamonad Anaeramoeba.</title>
        <authorList>
            <person name="Jerlstrom-Hultqvist J."/>
            <person name="Cepicka I."/>
            <person name="Gallot-Lavallee L."/>
            <person name="Salas-Leiva D."/>
            <person name="Curtis B.A."/>
            <person name="Zahonova K."/>
            <person name="Pipaliya S."/>
            <person name="Dacks J."/>
            <person name="Roger A.J."/>
        </authorList>
    </citation>
    <scope>NUCLEOTIDE SEQUENCE</scope>
    <source>
        <strain evidence="3">Busselton2</strain>
    </source>
</reference>
<feature type="domain" description="BTB" evidence="2">
    <location>
        <begin position="20"/>
        <end position="92"/>
    </location>
</feature>
<feature type="compositionally biased region" description="Basic and acidic residues" evidence="1">
    <location>
        <begin position="288"/>
        <end position="302"/>
    </location>
</feature>
<dbReference type="SMART" id="SM00225">
    <property type="entry name" value="BTB"/>
    <property type="match status" value="1"/>
</dbReference>
<dbReference type="PANTHER" id="PTHR45774">
    <property type="entry name" value="BTB/POZ DOMAIN-CONTAINING"/>
    <property type="match status" value="1"/>
</dbReference>
<dbReference type="InterPro" id="IPR000210">
    <property type="entry name" value="BTB/POZ_dom"/>
</dbReference>
<proteinExistence type="predicted"/>
<evidence type="ECO:0000259" key="2">
    <source>
        <dbReference type="PROSITE" id="PS50097"/>
    </source>
</evidence>
<dbReference type="Proteomes" id="UP001146793">
    <property type="component" value="Unassembled WGS sequence"/>
</dbReference>
<dbReference type="PROSITE" id="PS50097">
    <property type="entry name" value="BTB"/>
    <property type="match status" value="1"/>
</dbReference>
<dbReference type="InterPro" id="IPR011333">
    <property type="entry name" value="SKP1/BTB/POZ_sf"/>
</dbReference>
<dbReference type="SUPFAM" id="SSF52317">
    <property type="entry name" value="Class I glutamine amidotransferase-like"/>
    <property type="match status" value="1"/>
</dbReference>